<evidence type="ECO:0000256" key="1">
    <source>
        <dbReference type="ARBA" id="ARBA00004651"/>
    </source>
</evidence>
<reference evidence="8" key="1">
    <citation type="journal article" date="2020" name="mSystems">
        <title>Genome- and Community-Level Interaction Insights into Carbon Utilization and Element Cycling Functions of Hydrothermarchaeota in Hydrothermal Sediment.</title>
        <authorList>
            <person name="Zhou Z."/>
            <person name="Liu Y."/>
            <person name="Xu W."/>
            <person name="Pan J."/>
            <person name="Luo Z.H."/>
            <person name="Li M."/>
        </authorList>
    </citation>
    <scope>NUCLEOTIDE SEQUENCE [LARGE SCALE GENOMIC DNA]</scope>
    <source>
        <strain evidence="8">SpSt-1235</strain>
    </source>
</reference>
<gene>
    <name evidence="8" type="ORF">ENO10_06485</name>
</gene>
<keyword evidence="4 6" id="KW-1133">Transmembrane helix</keyword>
<accession>A0A7C2R9D2</accession>
<feature type="transmembrane region" description="Helical" evidence="6">
    <location>
        <begin position="68"/>
        <end position="86"/>
    </location>
</feature>
<name>A0A7C2R9D2_9FLAO</name>
<dbReference type="InterPro" id="IPR027379">
    <property type="entry name" value="CLS_N"/>
</dbReference>
<keyword evidence="3 6" id="KW-0812">Transmembrane</keyword>
<evidence type="ECO:0000256" key="5">
    <source>
        <dbReference type="ARBA" id="ARBA00023136"/>
    </source>
</evidence>
<sequence>MTGFLVKYRVAVIILFYLFQFTWLDTKSSLLALEEMGLLAWLSLTFLLCFWFTLLFDMIRTPINNKTFWLFSMLIFPWLAPAVYLFQRKKLNPLQTSAFSKKRN</sequence>
<feature type="transmembrane region" description="Helical" evidence="6">
    <location>
        <begin position="6"/>
        <end position="24"/>
    </location>
</feature>
<comment type="caution">
    <text evidence="8">The sequence shown here is derived from an EMBL/GenBank/DDBJ whole genome shotgun (WGS) entry which is preliminary data.</text>
</comment>
<protein>
    <recommendedName>
        <fullName evidence="7">Cardiolipin synthase N-terminal domain-containing protein</fullName>
    </recommendedName>
</protein>
<dbReference type="EMBL" id="DSEE01000472">
    <property type="protein sequence ID" value="HER40851.1"/>
    <property type="molecule type" value="Genomic_DNA"/>
</dbReference>
<proteinExistence type="predicted"/>
<evidence type="ECO:0000256" key="4">
    <source>
        <dbReference type="ARBA" id="ARBA00022989"/>
    </source>
</evidence>
<evidence type="ECO:0000256" key="3">
    <source>
        <dbReference type="ARBA" id="ARBA00022692"/>
    </source>
</evidence>
<evidence type="ECO:0000256" key="2">
    <source>
        <dbReference type="ARBA" id="ARBA00022475"/>
    </source>
</evidence>
<dbReference type="Pfam" id="PF13396">
    <property type="entry name" value="PLDc_N"/>
    <property type="match status" value="1"/>
</dbReference>
<dbReference type="AlphaFoldDB" id="A0A7C2R9D2"/>
<keyword evidence="5 6" id="KW-0472">Membrane</keyword>
<feature type="domain" description="Cardiolipin synthase N-terminal" evidence="7">
    <location>
        <begin position="50"/>
        <end position="86"/>
    </location>
</feature>
<evidence type="ECO:0000256" key="6">
    <source>
        <dbReference type="SAM" id="Phobius"/>
    </source>
</evidence>
<organism evidence="8">
    <name type="scientific">Salinimicrobium catena</name>
    <dbReference type="NCBI Taxonomy" id="390640"/>
    <lineage>
        <taxon>Bacteria</taxon>
        <taxon>Pseudomonadati</taxon>
        <taxon>Bacteroidota</taxon>
        <taxon>Flavobacteriia</taxon>
        <taxon>Flavobacteriales</taxon>
        <taxon>Flavobacteriaceae</taxon>
        <taxon>Salinimicrobium</taxon>
    </lineage>
</organism>
<keyword evidence="2" id="KW-1003">Cell membrane</keyword>
<dbReference type="Proteomes" id="UP000885753">
    <property type="component" value="Unassembled WGS sequence"/>
</dbReference>
<comment type="subcellular location">
    <subcellularLocation>
        <location evidence="1">Cell membrane</location>
        <topology evidence="1">Multi-pass membrane protein</topology>
    </subcellularLocation>
</comment>
<feature type="transmembrane region" description="Helical" evidence="6">
    <location>
        <begin position="36"/>
        <end position="56"/>
    </location>
</feature>
<evidence type="ECO:0000313" key="8">
    <source>
        <dbReference type="EMBL" id="HER40851.1"/>
    </source>
</evidence>
<evidence type="ECO:0000259" key="7">
    <source>
        <dbReference type="Pfam" id="PF13396"/>
    </source>
</evidence>